<feature type="compositionally biased region" description="Basic residues" evidence="1">
    <location>
        <begin position="63"/>
        <end position="84"/>
    </location>
</feature>
<evidence type="ECO:0000313" key="4">
    <source>
        <dbReference type="Proteomes" id="UP001220022"/>
    </source>
</evidence>
<dbReference type="Proteomes" id="UP001220022">
    <property type="component" value="Unassembled WGS sequence"/>
</dbReference>
<feature type="compositionally biased region" description="Basic and acidic residues" evidence="1">
    <location>
        <begin position="1"/>
        <end position="62"/>
    </location>
</feature>
<dbReference type="RefSeq" id="WP_275818495.1">
    <property type="nucleotide sequence ID" value="NZ_JARHTQ010000019.1"/>
</dbReference>
<feature type="domain" description="SH3b" evidence="2">
    <location>
        <begin position="90"/>
        <end position="147"/>
    </location>
</feature>
<name>A0ABT5Z5P9_9ACTN</name>
<dbReference type="EMBL" id="JARHTQ010000019">
    <property type="protein sequence ID" value="MDF2259044.1"/>
    <property type="molecule type" value="Genomic_DNA"/>
</dbReference>
<evidence type="ECO:0000256" key="1">
    <source>
        <dbReference type="SAM" id="MobiDB-lite"/>
    </source>
</evidence>
<keyword evidence="4" id="KW-1185">Reference proteome</keyword>
<dbReference type="Gene3D" id="2.30.30.40">
    <property type="entry name" value="SH3 Domains"/>
    <property type="match status" value="1"/>
</dbReference>
<comment type="caution">
    <text evidence="3">The sequence shown here is derived from an EMBL/GenBank/DDBJ whole genome shotgun (WGS) entry which is preliminary data.</text>
</comment>
<reference evidence="3 4" key="1">
    <citation type="submission" date="2023-03" db="EMBL/GenBank/DDBJ databases">
        <title>Draft genome sequence of type strain Streptomyces ferralitis JCM 14344.</title>
        <authorList>
            <person name="Klaysubun C."/>
            <person name="Duangmal K."/>
        </authorList>
    </citation>
    <scope>NUCLEOTIDE SEQUENCE [LARGE SCALE GENOMIC DNA]</scope>
    <source>
        <strain evidence="3 4">JCM 14344</strain>
    </source>
</reference>
<dbReference type="InterPro" id="IPR003646">
    <property type="entry name" value="SH3-like_bac-type"/>
</dbReference>
<organism evidence="3 4">
    <name type="scientific">Streptantibioticus ferralitis</name>
    <dbReference type="NCBI Taxonomy" id="236510"/>
    <lineage>
        <taxon>Bacteria</taxon>
        <taxon>Bacillati</taxon>
        <taxon>Actinomycetota</taxon>
        <taxon>Actinomycetes</taxon>
        <taxon>Kitasatosporales</taxon>
        <taxon>Streptomycetaceae</taxon>
        <taxon>Streptantibioticus</taxon>
    </lineage>
</organism>
<proteinExistence type="predicted"/>
<accession>A0ABT5Z5P9</accession>
<protein>
    <submittedName>
        <fullName evidence="3">SH3 domain-containing protein</fullName>
    </submittedName>
</protein>
<dbReference type="Pfam" id="PF08239">
    <property type="entry name" value="SH3_3"/>
    <property type="match status" value="1"/>
</dbReference>
<feature type="non-terminal residue" evidence="3">
    <location>
        <position position="1"/>
    </location>
</feature>
<feature type="region of interest" description="Disordered" evidence="1">
    <location>
        <begin position="1"/>
        <end position="84"/>
    </location>
</feature>
<evidence type="ECO:0000259" key="2">
    <source>
        <dbReference type="Pfam" id="PF08239"/>
    </source>
</evidence>
<sequence>DHRHDRDHNGDHRHDRDHNGDHRHDRDHNGDHRHDRDHNGDHRHDRDHNGDHNRRHDRDHNRRHDHRRKEDRRQDNRRHHHYRGRIIAHSGLNVRQRPTTHSRIVGWHAHGSIVSIRCMVRGESINGNSRWYRMTDGKYGWSSGRYIHDLGRTPRWCTHNAHTAHHGH</sequence>
<evidence type="ECO:0000313" key="3">
    <source>
        <dbReference type="EMBL" id="MDF2259044.1"/>
    </source>
</evidence>
<gene>
    <name evidence="3" type="ORF">P2L57_26035</name>
</gene>